<evidence type="ECO:0000256" key="1">
    <source>
        <dbReference type="SAM" id="MobiDB-lite"/>
    </source>
</evidence>
<name>A0ABQ9GKH1_9NEOP</name>
<comment type="caution">
    <text evidence="2">The sequence shown here is derived from an EMBL/GenBank/DDBJ whole genome shotgun (WGS) entry which is preliminary data.</text>
</comment>
<reference evidence="2 3" key="1">
    <citation type="submission" date="2023-02" db="EMBL/GenBank/DDBJ databases">
        <title>LHISI_Scaffold_Assembly.</title>
        <authorList>
            <person name="Stuart O.P."/>
            <person name="Cleave R."/>
            <person name="Magrath M.J.L."/>
            <person name="Mikheyev A.S."/>
        </authorList>
    </citation>
    <scope>NUCLEOTIDE SEQUENCE [LARGE SCALE GENOMIC DNA]</scope>
    <source>
        <strain evidence="2">Daus_M_001</strain>
        <tissue evidence="2">Leg muscle</tissue>
    </source>
</reference>
<evidence type="ECO:0000313" key="2">
    <source>
        <dbReference type="EMBL" id="KAJ8872518.1"/>
    </source>
</evidence>
<dbReference type="Proteomes" id="UP001159363">
    <property type="component" value="Chromosome 10"/>
</dbReference>
<keyword evidence="3" id="KW-1185">Reference proteome</keyword>
<accession>A0ABQ9GKH1</accession>
<dbReference type="EMBL" id="JARBHB010000011">
    <property type="protein sequence ID" value="KAJ8872518.1"/>
    <property type="molecule type" value="Genomic_DNA"/>
</dbReference>
<proteinExistence type="predicted"/>
<protein>
    <submittedName>
        <fullName evidence="2">Uncharacterized protein</fullName>
    </submittedName>
</protein>
<organism evidence="2 3">
    <name type="scientific">Dryococelus australis</name>
    <dbReference type="NCBI Taxonomy" id="614101"/>
    <lineage>
        <taxon>Eukaryota</taxon>
        <taxon>Metazoa</taxon>
        <taxon>Ecdysozoa</taxon>
        <taxon>Arthropoda</taxon>
        <taxon>Hexapoda</taxon>
        <taxon>Insecta</taxon>
        <taxon>Pterygota</taxon>
        <taxon>Neoptera</taxon>
        <taxon>Polyneoptera</taxon>
        <taxon>Phasmatodea</taxon>
        <taxon>Verophasmatodea</taxon>
        <taxon>Anareolatae</taxon>
        <taxon>Phasmatidae</taxon>
        <taxon>Eurycanthinae</taxon>
        <taxon>Dryococelus</taxon>
    </lineage>
</organism>
<gene>
    <name evidence="2" type="ORF">PR048_026124</name>
</gene>
<evidence type="ECO:0000313" key="3">
    <source>
        <dbReference type="Proteomes" id="UP001159363"/>
    </source>
</evidence>
<feature type="region of interest" description="Disordered" evidence="1">
    <location>
        <begin position="457"/>
        <end position="487"/>
    </location>
</feature>
<sequence length="633" mass="69560">MAGGDFLSLVSWLRGLSAESVRTETLHALRVGATRHQACVLVSPVSLPRFLTLDVQHHPTLNRFGRLLTARSCEPMRVIEVRMKQRWNEWALGGGGDPREKPASSGTIPACENPGVTRPGIELGSPWWEASRLTIHPPRTPTLYCGSSAEAACIFWGRQINSYLERGWVPWCGRSSWAVGVVNATLPSGSVYCKLLTHPARDHSGGLKRGSVFVAGVKHGSCKVSIATRYKSAIAAMRRALNWRAVFSCCRVCPRDFQREPIVLLIRSVHRSSIQAPVVIRLVSGSASLMLVCILCRFTTIVRLQPAHYRGQFQRMLHGERESSEREREREREREQRCSIRFPHLYRRDGVFSTLFSLYDRTLLRNLTLPFAARKHGGNNGATVAERLARSPPTKANRVHSPAGSPDFRKWESCRTMPLVGGFSRGSPVSPAPSFRRRSIFTSITLIGSQNLAENVTARSRSKGEGAIQATQHAPLAPHRSYEQSEQIFRPRAVPSYDRAPALSFSLPPCRFRCQETRFIGTPAHLRYRPGIAGARCCAGIGCSRGRSGVEVRLLAANLAEPGSIPGAVSSGFSHVEVVPNDAAGLRGFSGLSRFPRLCIPALLHTHLFSPPSALKTSIAAASTFTLGGLVVY</sequence>